<protein>
    <submittedName>
        <fullName evidence="2">Uncharacterized protein</fullName>
    </submittedName>
</protein>
<dbReference type="Proteomes" id="UP000677228">
    <property type="component" value="Unassembled WGS sequence"/>
</dbReference>
<reference evidence="2" key="1">
    <citation type="submission" date="2021-02" db="EMBL/GenBank/DDBJ databases">
        <authorList>
            <person name="Nowell W R."/>
        </authorList>
    </citation>
    <scope>NUCLEOTIDE SEQUENCE</scope>
</reference>
<organism evidence="2 4">
    <name type="scientific">Didymodactylos carnosus</name>
    <dbReference type="NCBI Taxonomy" id="1234261"/>
    <lineage>
        <taxon>Eukaryota</taxon>
        <taxon>Metazoa</taxon>
        <taxon>Spiralia</taxon>
        <taxon>Gnathifera</taxon>
        <taxon>Rotifera</taxon>
        <taxon>Eurotatoria</taxon>
        <taxon>Bdelloidea</taxon>
        <taxon>Philodinida</taxon>
        <taxon>Philodinidae</taxon>
        <taxon>Didymodactylos</taxon>
    </lineage>
</organism>
<gene>
    <name evidence="2" type="ORF">OVA965_LOCUS44377</name>
    <name evidence="3" type="ORF">TMI583_LOCUS47140</name>
</gene>
<feature type="compositionally biased region" description="Polar residues" evidence="1">
    <location>
        <begin position="89"/>
        <end position="102"/>
    </location>
</feature>
<accession>A0A8S2G6X2</accession>
<proteinExistence type="predicted"/>
<sequence length="153" mass="17601">DTDLSCFISENGFNDDKFEHVYHVVDENDQETFEKLIVSDQINHDAGQALKDGQVVHEINMSVYYDFNVDDDNNYYDLKNRYFVDNVKQESPSTTIQTNSESHVSEKAKKKKKKQSNGNEDESNTVSAKNPPEGHKYQSRFSKLKLSNILASR</sequence>
<evidence type="ECO:0000313" key="2">
    <source>
        <dbReference type="EMBL" id="CAF1642811.1"/>
    </source>
</evidence>
<dbReference type="AlphaFoldDB" id="A0A8S2G6X2"/>
<evidence type="ECO:0000313" key="3">
    <source>
        <dbReference type="EMBL" id="CAF4480959.1"/>
    </source>
</evidence>
<comment type="caution">
    <text evidence="2">The sequence shown here is derived from an EMBL/GenBank/DDBJ whole genome shotgun (WGS) entry which is preliminary data.</text>
</comment>
<dbReference type="EMBL" id="CAJOBA010090178">
    <property type="protein sequence ID" value="CAF4480959.1"/>
    <property type="molecule type" value="Genomic_DNA"/>
</dbReference>
<evidence type="ECO:0000313" key="4">
    <source>
        <dbReference type="Proteomes" id="UP000677228"/>
    </source>
</evidence>
<dbReference type="EMBL" id="CAJNOK010063052">
    <property type="protein sequence ID" value="CAF1642811.1"/>
    <property type="molecule type" value="Genomic_DNA"/>
</dbReference>
<name>A0A8S2G6X2_9BILA</name>
<dbReference type="Proteomes" id="UP000682733">
    <property type="component" value="Unassembled WGS sequence"/>
</dbReference>
<evidence type="ECO:0000256" key="1">
    <source>
        <dbReference type="SAM" id="MobiDB-lite"/>
    </source>
</evidence>
<feature type="region of interest" description="Disordered" evidence="1">
    <location>
        <begin position="89"/>
        <end position="141"/>
    </location>
</feature>
<feature type="non-terminal residue" evidence="2">
    <location>
        <position position="1"/>
    </location>
</feature>